<organism evidence="2 3">
    <name type="scientific">Fusarium flagelliforme</name>
    <dbReference type="NCBI Taxonomy" id="2675880"/>
    <lineage>
        <taxon>Eukaryota</taxon>
        <taxon>Fungi</taxon>
        <taxon>Dikarya</taxon>
        <taxon>Ascomycota</taxon>
        <taxon>Pezizomycotina</taxon>
        <taxon>Sordariomycetes</taxon>
        <taxon>Hypocreomycetidae</taxon>
        <taxon>Hypocreales</taxon>
        <taxon>Nectriaceae</taxon>
        <taxon>Fusarium</taxon>
        <taxon>Fusarium incarnatum-equiseti species complex</taxon>
    </lineage>
</organism>
<feature type="compositionally biased region" description="Basic and acidic residues" evidence="1">
    <location>
        <begin position="1"/>
        <end position="19"/>
    </location>
</feature>
<dbReference type="Proteomes" id="UP000265631">
    <property type="component" value="Unassembled WGS sequence"/>
</dbReference>
<dbReference type="Gene3D" id="3.40.250.10">
    <property type="entry name" value="Rhodanese-like domain"/>
    <property type="match status" value="1"/>
</dbReference>
<keyword evidence="3" id="KW-1185">Reference proteome</keyword>
<proteinExistence type="predicted"/>
<reference evidence="2 3" key="1">
    <citation type="journal article" date="2018" name="PLoS Pathog.">
        <title>Evolution of structural diversity of trichothecenes, a family of toxins produced by plant pathogenic and entomopathogenic fungi.</title>
        <authorList>
            <person name="Proctor R.H."/>
            <person name="McCormick S.P."/>
            <person name="Kim H.S."/>
            <person name="Cardoza R.E."/>
            <person name="Stanley A.M."/>
            <person name="Lindo L."/>
            <person name="Kelly A."/>
            <person name="Brown D.W."/>
            <person name="Lee T."/>
            <person name="Vaughan M.M."/>
            <person name="Alexander N.J."/>
            <person name="Busman M."/>
            <person name="Gutierrez S."/>
        </authorList>
    </citation>
    <scope>NUCLEOTIDE SEQUENCE [LARGE SCALE GENOMIC DNA]</scope>
    <source>
        <strain evidence="2 3">NRRL 13405</strain>
    </source>
</reference>
<dbReference type="SUPFAM" id="SSF52821">
    <property type="entry name" value="Rhodanese/Cell cycle control phosphatase"/>
    <property type="match status" value="1"/>
</dbReference>
<evidence type="ECO:0000256" key="1">
    <source>
        <dbReference type="SAM" id="MobiDB-lite"/>
    </source>
</evidence>
<dbReference type="AlphaFoldDB" id="A0A395MAL8"/>
<dbReference type="EMBL" id="PXXK01000388">
    <property type="protein sequence ID" value="RFN44898.1"/>
    <property type="molecule type" value="Genomic_DNA"/>
</dbReference>
<protein>
    <recommendedName>
        <fullName evidence="4">Rhodanese domain-containing protein</fullName>
    </recommendedName>
</protein>
<sequence length="240" mass="26521">MDRNTDEIIGDRNHPRVSEPKSGGKVVTAPSVLTRQTRGAEILHRFQVTNKAAAGLFLQSPFHERVKIVSPQQVHDMIADKVAGYESSDVAIIDLRTPLTPNLAKDGDKYNFKLKGAYPIPFLDHSVIQKLVVTENSPAADKAWKALAAFLDSPLKALAAKPVIIVHCFQSTSRTPSFVGGYMKHFGNRNKQQVSILEGGFTLYKDKFKDDTIQKRDQDEVDAEKKATKHIEKAISGALS</sequence>
<comment type="caution">
    <text evidence="2">The sequence shown here is derived from an EMBL/GenBank/DDBJ whole genome shotgun (WGS) entry which is preliminary data.</text>
</comment>
<accession>A0A395MAL8</accession>
<evidence type="ECO:0000313" key="2">
    <source>
        <dbReference type="EMBL" id="RFN44898.1"/>
    </source>
</evidence>
<feature type="region of interest" description="Disordered" evidence="1">
    <location>
        <begin position="1"/>
        <end position="25"/>
    </location>
</feature>
<name>A0A395MAL8_9HYPO</name>
<evidence type="ECO:0000313" key="3">
    <source>
        <dbReference type="Proteomes" id="UP000265631"/>
    </source>
</evidence>
<gene>
    <name evidence="2" type="ORF">FIE12Z_10879</name>
</gene>
<dbReference type="InterPro" id="IPR036873">
    <property type="entry name" value="Rhodanese-like_dom_sf"/>
</dbReference>
<evidence type="ECO:0008006" key="4">
    <source>
        <dbReference type="Google" id="ProtNLM"/>
    </source>
</evidence>